<dbReference type="Proteomes" id="UP000178179">
    <property type="component" value="Unassembled WGS sequence"/>
</dbReference>
<evidence type="ECO:0000313" key="2">
    <source>
        <dbReference type="EMBL" id="OGY56551.1"/>
    </source>
</evidence>
<protein>
    <submittedName>
        <fullName evidence="2">Uncharacterized protein</fullName>
    </submittedName>
</protein>
<comment type="caution">
    <text evidence="2">The sequence shown here is derived from an EMBL/GenBank/DDBJ whole genome shotgun (WGS) entry which is preliminary data.</text>
</comment>
<name>A0A1G1YVY2_9BACT</name>
<sequence>MNPQPEKISSVGLIVCPLSADYRVNNTVNPLTVKMLFELALLVNGVLLAPLTMLFELHLALYRAFILAGIVILATADATFKGY</sequence>
<dbReference type="EMBL" id="MHIS01000013">
    <property type="protein sequence ID" value="OGY56551.1"/>
    <property type="molecule type" value="Genomic_DNA"/>
</dbReference>
<dbReference type="AlphaFoldDB" id="A0A1G1YVY2"/>
<keyword evidence="1" id="KW-0812">Transmembrane</keyword>
<evidence type="ECO:0000313" key="3">
    <source>
        <dbReference type="Proteomes" id="UP000178179"/>
    </source>
</evidence>
<keyword evidence="1" id="KW-1133">Transmembrane helix</keyword>
<reference evidence="2 3" key="1">
    <citation type="journal article" date="2016" name="Nat. Commun.">
        <title>Thousands of microbial genomes shed light on interconnected biogeochemical processes in an aquifer system.</title>
        <authorList>
            <person name="Anantharaman K."/>
            <person name="Brown C.T."/>
            <person name="Hug L.A."/>
            <person name="Sharon I."/>
            <person name="Castelle C.J."/>
            <person name="Probst A.J."/>
            <person name="Thomas B.C."/>
            <person name="Singh A."/>
            <person name="Wilkins M.J."/>
            <person name="Karaoz U."/>
            <person name="Brodie E.L."/>
            <person name="Williams K.H."/>
            <person name="Hubbard S.S."/>
            <person name="Banfield J.F."/>
        </authorList>
    </citation>
    <scope>NUCLEOTIDE SEQUENCE [LARGE SCALE GENOMIC DNA]</scope>
</reference>
<feature type="transmembrane region" description="Helical" evidence="1">
    <location>
        <begin position="35"/>
        <end position="55"/>
    </location>
</feature>
<accession>A0A1G1YVY2</accession>
<keyword evidence="1" id="KW-0472">Membrane</keyword>
<evidence type="ECO:0000256" key="1">
    <source>
        <dbReference type="SAM" id="Phobius"/>
    </source>
</evidence>
<proteinExistence type="predicted"/>
<gene>
    <name evidence="2" type="ORF">A2119_01400</name>
</gene>
<feature type="transmembrane region" description="Helical" evidence="1">
    <location>
        <begin position="61"/>
        <end position="80"/>
    </location>
</feature>
<organism evidence="2 3">
    <name type="scientific">Candidatus Colwellbacteria bacterium GWA2_46_10</name>
    <dbReference type="NCBI Taxonomy" id="1797684"/>
    <lineage>
        <taxon>Bacteria</taxon>
        <taxon>Candidatus Colwelliibacteriota</taxon>
    </lineage>
</organism>